<name>A0A9W7BGN9_9STRA</name>
<accession>A0A9W7BGN9</accession>
<feature type="compositionally biased region" description="Basic and acidic residues" evidence="2">
    <location>
        <begin position="27"/>
        <end position="57"/>
    </location>
</feature>
<gene>
    <name evidence="3" type="ORF">TrVE_jg3444</name>
</gene>
<feature type="compositionally biased region" description="Basic residues" evidence="2">
    <location>
        <begin position="58"/>
        <end position="67"/>
    </location>
</feature>
<comment type="caution">
    <text evidence="3">The sequence shown here is derived from an EMBL/GenBank/DDBJ whole genome shotgun (WGS) entry which is preliminary data.</text>
</comment>
<proteinExistence type="predicted"/>
<feature type="compositionally biased region" description="Polar residues" evidence="2">
    <location>
        <begin position="1"/>
        <end position="14"/>
    </location>
</feature>
<evidence type="ECO:0000256" key="2">
    <source>
        <dbReference type="SAM" id="MobiDB-lite"/>
    </source>
</evidence>
<evidence type="ECO:0000313" key="3">
    <source>
        <dbReference type="EMBL" id="GMH90087.1"/>
    </source>
</evidence>
<dbReference type="EMBL" id="BRXX01000102">
    <property type="protein sequence ID" value="GMH90087.1"/>
    <property type="molecule type" value="Genomic_DNA"/>
</dbReference>
<sequence>MSHVISSLSASTVPTIVRSPVQPFDSQSDKRTFDTRKEFTDEKKGGTRTAPDKGKENNKKRKKKFIPSRRITASPSALSDSIPTIKMNRLTAPPSITDEILTLITPPSPSTLPQLEQLCSTRMPEILSSSNLPTLINHFISLSPSSLLPISLSPSALPILNRHKSAWLSLPPTSPTFAQITQNMLKIHPSTTLTPSSKYTSHVQFNLSGMFSIYTSSLLTLPPGRLRSLVVDIINDVIAGDYDLCEEVCKVIDNIEERNLLCTATHECVINCKKLEGRLREFLGGEEFDEVLLGLNVINNVVEMVGGCEEEVLEGVKGIVEGAKCGELGKLLKTGEGEFGEKEKEGLMLAGTGSITLGLKIMKDRSEGKEDDEETQEVVRTLVAFANFMEEYVGAVSAGVMTGVVKLIQGLRKEDGNAVKKEEILEQPKEEVVEARELLKNTEKELLEKKVKEELEDFEWIKKEE</sequence>
<keyword evidence="1" id="KW-0175">Coiled coil</keyword>
<dbReference type="AlphaFoldDB" id="A0A9W7BGN9"/>
<evidence type="ECO:0000313" key="4">
    <source>
        <dbReference type="Proteomes" id="UP001165160"/>
    </source>
</evidence>
<protein>
    <submittedName>
        <fullName evidence="3">Uncharacterized protein</fullName>
    </submittedName>
</protein>
<feature type="coiled-coil region" evidence="1">
    <location>
        <begin position="425"/>
        <end position="456"/>
    </location>
</feature>
<organism evidence="3 4">
    <name type="scientific">Triparma verrucosa</name>
    <dbReference type="NCBI Taxonomy" id="1606542"/>
    <lineage>
        <taxon>Eukaryota</taxon>
        <taxon>Sar</taxon>
        <taxon>Stramenopiles</taxon>
        <taxon>Ochrophyta</taxon>
        <taxon>Bolidophyceae</taxon>
        <taxon>Parmales</taxon>
        <taxon>Triparmaceae</taxon>
        <taxon>Triparma</taxon>
    </lineage>
</organism>
<feature type="region of interest" description="Disordered" evidence="2">
    <location>
        <begin position="1"/>
        <end position="74"/>
    </location>
</feature>
<dbReference type="Proteomes" id="UP001165160">
    <property type="component" value="Unassembled WGS sequence"/>
</dbReference>
<evidence type="ECO:0000256" key="1">
    <source>
        <dbReference type="SAM" id="Coils"/>
    </source>
</evidence>
<keyword evidence="4" id="KW-1185">Reference proteome</keyword>
<reference evidence="4" key="1">
    <citation type="journal article" date="2023" name="Commun. Biol.">
        <title>Genome analysis of Parmales, the sister group of diatoms, reveals the evolutionary specialization of diatoms from phago-mixotrophs to photoautotrophs.</title>
        <authorList>
            <person name="Ban H."/>
            <person name="Sato S."/>
            <person name="Yoshikawa S."/>
            <person name="Yamada K."/>
            <person name="Nakamura Y."/>
            <person name="Ichinomiya M."/>
            <person name="Sato N."/>
            <person name="Blanc-Mathieu R."/>
            <person name="Endo H."/>
            <person name="Kuwata A."/>
            <person name="Ogata H."/>
        </authorList>
    </citation>
    <scope>NUCLEOTIDE SEQUENCE [LARGE SCALE GENOMIC DNA]</scope>
    <source>
        <strain evidence="4">NIES 3699</strain>
    </source>
</reference>